<feature type="region of interest" description="Disordered" evidence="1">
    <location>
        <begin position="670"/>
        <end position="710"/>
    </location>
</feature>
<dbReference type="Gene3D" id="2.40.40.20">
    <property type="match status" value="1"/>
</dbReference>
<evidence type="ECO:0000313" key="4">
    <source>
        <dbReference type="Proteomes" id="UP000644699"/>
    </source>
</evidence>
<dbReference type="InterPro" id="IPR017896">
    <property type="entry name" value="4Fe4S_Fe-S-bd"/>
</dbReference>
<reference evidence="3" key="1">
    <citation type="journal article" date="2014" name="Int. J. Syst. Evol. Microbiol.">
        <title>Complete genome sequence of Corynebacterium casei LMG S-19264T (=DSM 44701T), isolated from a smear-ripened cheese.</title>
        <authorList>
            <consortium name="US DOE Joint Genome Institute (JGI-PGF)"/>
            <person name="Walter F."/>
            <person name="Albersmeier A."/>
            <person name="Kalinowski J."/>
            <person name="Ruckert C."/>
        </authorList>
    </citation>
    <scope>NUCLEOTIDE SEQUENCE</scope>
    <source>
        <strain evidence="3">CGMCC 1.15367</strain>
    </source>
</reference>
<evidence type="ECO:0000259" key="2">
    <source>
        <dbReference type="PROSITE" id="PS51379"/>
    </source>
</evidence>
<dbReference type="SUPFAM" id="SSF50692">
    <property type="entry name" value="ADC-like"/>
    <property type="match status" value="1"/>
</dbReference>
<name>A0A916ZPJ5_9HYPH</name>
<dbReference type="Gene3D" id="3.30.70.20">
    <property type="match status" value="2"/>
</dbReference>
<proteinExistence type="predicted"/>
<dbReference type="CDD" id="cd10551">
    <property type="entry name" value="PsrB"/>
    <property type="match status" value="1"/>
</dbReference>
<sequence length="959" mass="101651">MSAPSDPLAAALAGLAGAPLRRRDALRLLALGLTAGVAGCKPAEDIVPLVANPAGRAAGSPLFFATSLPLAGYGRGVLATSLDGRPIKIAGNGAHPASLGGTDVFAEADILGLYDPDRSQTLLKDGAIRDWEALVGELRPRRARLAERGGEGLALLTGRVTSPTLLRQIAALRAGPYPKLRHYRHEPVGDDAARAGARFAFGRVLDTLPHLDRAATILCLGADPLGPGPGQIRNAKGFRARRTVRGEASGMARLYVVESRPSLTGRMADHRLALAPGELAGFAFALAERLGEGAGSTPGPHEGFLAGLAADLQAAGREALVLVGDGQPPELHALGHWLNHRLGGFGTALDLIEPVDPVPEDHGESLAALGAELDAGRVDTLLVLGANPAYDAPRDQDFGPRLRRAGLALHLGLYRDETAYACHWHVPESHPLEAWGDLRAVDGTAGIVQPLIRPLHASKTAAELLAALGGDAAPEPRALVRDTWAAGRPAEGFEDWWRAVLEAGSVPDSAAPPVAPPRPPPMPPRPPATPDSGLVLLFEPDPTIFDGRYANNAWLQECPKPVTHEVWGNVLRLAPADAARLGLASEDAVRIEAGGASLDAPVLVDGGMAPGVAALSLGYGRDRAGAIGVGLGVDAYRLRRSDALWQLAGARLTRLGRGEPIPRTQFDLSEEGRDLAPRMPLAERRAGKRLREKAEPPSFYGPQSYEAPDRSGGERAAWAMVIDTTLCIGCNACVIACQSENNVPVVGPDEIRAGRMMHWLRIDAYEAPGEPGRATFQPVPCMHCEKAPCEPVCPVGASVHDHEGLNGQVYNRCVGTRFCQANCPYKVRRFNFFGYANGQEYANLGEPPLQALLNPDVTVRGRGVMEKCTYCVQRIAGARQTAEAEGRDLREGEVVTACASACPTEAIRFGDLASAKSEVRALREEPQHYALLEEVGTRPRTTYLARLLNPNPALEGEGT</sequence>
<feature type="compositionally biased region" description="Basic and acidic residues" evidence="1">
    <location>
        <begin position="670"/>
        <end position="685"/>
    </location>
</feature>
<dbReference type="InterPro" id="IPR009010">
    <property type="entry name" value="Asp_de-COase-like_dom_sf"/>
</dbReference>
<accession>A0A916ZPJ5</accession>
<dbReference type="RefSeq" id="WP_188909548.1">
    <property type="nucleotide sequence ID" value="NZ_BMIQ01000004.1"/>
</dbReference>
<dbReference type="EMBL" id="BMIQ01000004">
    <property type="protein sequence ID" value="GGE07730.1"/>
    <property type="molecule type" value="Genomic_DNA"/>
</dbReference>
<dbReference type="GO" id="GO:0043546">
    <property type="term" value="F:molybdopterin cofactor binding"/>
    <property type="evidence" value="ECO:0007669"/>
    <property type="project" value="InterPro"/>
</dbReference>
<dbReference type="GO" id="GO:0016491">
    <property type="term" value="F:oxidoreductase activity"/>
    <property type="evidence" value="ECO:0007669"/>
    <property type="project" value="InterPro"/>
</dbReference>
<keyword evidence="4" id="KW-1185">Reference proteome</keyword>
<dbReference type="PANTHER" id="PTHR42783">
    <property type="entry name" value="GLUTAMATE SYNTHASE [NADPH] SMALL CHAIN"/>
    <property type="match status" value="1"/>
</dbReference>
<gene>
    <name evidence="3" type="ORF">GCM10011390_28450</name>
</gene>
<dbReference type="PANTHER" id="PTHR42783:SF3">
    <property type="entry name" value="GLUTAMATE SYNTHASE [NADPH] SMALL CHAIN-RELATED"/>
    <property type="match status" value="1"/>
</dbReference>
<organism evidence="3 4">
    <name type="scientific">Aureimonas endophytica</name>
    <dbReference type="NCBI Taxonomy" id="2027858"/>
    <lineage>
        <taxon>Bacteria</taxon>
        <taxon>Pseudomonadati</taxon>
        <taxon>Pseudomonadota</taxon>
        <taxon>Alphaproteobacteria</taxon>
        <taxon>Hyphomicrobiales</taxon>
        <taxon>Aurantimonadaceae</taxon>
        <taxon>Aureimonas</taxon>
    </lineage>
</organism>
<feature type="domain" description="4Fe-4S ferredoxin-type" evidence="2">
    <location>
        <begin position="718"/>
        <end position="748"/>
    </location>
</feature>
<dbReference type="AlphaFoldDB" id="A0A916ZPJ5"/>
<reference evidence="3" key="2">
    <citation type="submission" date="2020-09" db="EMBL/GenBank/DDBJ databases">
        <authorList>
            <person name="Sun Q."/>
            <person name="Zhou Y."/>
        </authorList>
    </citation>
    <scope>NUCLEOTIDE SEQUENCE</scope>
    <source>
        <strain evidence="3">CGMCC 1.15367</strain>
    </source>
</reference>
<dbReference type="Gene3D" id="3.40.50.740">
    <property type="match status" value="1"/>
</dbReference>
<dbReference type="SUPFAM" id="SSF53706">
    <property type="entry name" value="Formate dehydrogenase/DMSO reductase, domains 1-3"/>
    <property type="match status" value="1"/>
</dbReference>
<dbReference type="Pfam" id="PF12838">
    <property type="entry name" value="Fer4_7"/>
    <property type="match status" value="1"/>
</dbReference>
<evidence type="ECO:0000313" key="3">
    <source>
        <dbReference type="EMBL" id="GGE07730.1"/>
    </source>
</evidence>
<evidence type="ECO:0000256" key="1">
    <source>
        <dbReference type="SAM" id="MobiDB-lite"/>
    </source>
</evidence>
<dbReference type="Pfam" id="PF01568">
    <property type="entry name" value="Molydop_binding"/>
    <property type="match status" value="1"/>
</dbReference>
<feature type="compositionally biased region" description="Pro residues" evidence="1">
    <location>
        <begin position="513"/>
        <end position="529"/>
    </location>
</feature>
<feature type="region of interest" description="Disordered" evidence="1">
    <location>
        <begin position="508"/>
        <end position="529"/>
    </location>
</feature>
<dbReference type="InterPro" id="IPR006657">
    <property type="entry name" value="MoPterin_dinucl-bd_dom"/>
</dbReference>
<dbReference type="SUPFAM" id="SSF54862">
    <property type="entry name" value="4Fe-4S ferredoxins"/>
    <property type="match status" value="1"/>
</dbReference>
<dbReference type="Proteomes" id="UP000644699">
    <property type="component" value="Unassembled WGS sequence"/>
</dbReference>
<comment type="caution">
    <text evidence="3">The sequence shown here is derived from an EMBL/GenBank/DDBJ whole genome shotgun (WGS) entry which is preliminary data.</text>
</comment>
<dbReference type="CDD" id="cd02784">
    <property type="entry name" value="MopB_CT_PHLH"/>
    <property type="match status" value="1"/>
</dbReference>
<protein>
    <submittedName>
        <fullName evidence="3">Molybdopterin oxidoreductase</fullName>
    </submittedName>
</protein>
<dbReference type="PROSITE" id="PS51379">
    <property type="entry name" value="4FE4S_FER_2"/>
    <property type="match status" value="2"/>
</dbReference>
<feature type="domain" description="4Fe-4S ferredoxin-type" evidence="2">
    <location>
        <begin position="772"/>
        <end position="803"/>
    </location>
</feature>